<reference evidence="2" key="2">
    <citation type="journal article" date="2008" name="Nucleic Acids Res.">
        <title>The rice annotation project database (RAP-DB): 2008 update.</title>
        <authorList>
            <consortium name="The rice annotation project (RAP)"/>
        </authorList>
    </citation>
    <scope>GENOME REANNOTATION</scope>
    <source>
        <strain evidence="2">cv. Nipponbare</strain>
    </source>
</reference>
<dbReference type="AlphaFoldDB" id="Q0DE27"/>
<dbReference type="Proteomes" id="UP000000763">
    <property type="component" value="Chromosome 6"/>
</dbReference>
<reference evidence="1 2" key="1">
    <citation type="journal article" date="2005" name="Nature">
        <title>The map-based sequence of the rice genome.</title>
        <authorList>
            <consortium name="International rice genome sequencing project (IRGSP)"/>
            <person name="Matsumoto T."/>
            <person name="Wu J."/>
            <person name="Kanamori H."/>
            <person name="Katayose Y."/>
            <person name="Fujisawa M."/>
            <person name="Namiki N."/>
            <person name="Mizuno H."/>
            <person name="Yamamoto K."/>
            <person name="Antonio B.A."/>
            <person name="Baba T."/>
            <person name="Sakata K."/>
            <person name="Nagamura Y."/>
            <person name="Aoki H."/>
            <person name="Arikawa K."/>
            <person name="Arita K."/>
            <person name="Bito T."/>
            <person name="Chiden Y."/>
            <person name="Fujitsuka N."/>
            <person name="Fukunaka R."/>
            <person name="Hamada M."/>
            <person name="Harada C."/>
            <person name="Hayashi A."/>
            <person name="Hijishita S."/>
            <person name="Honda M."/>
            <person name="Hosokawa S."/>
            <person name="Ichikawa Y."/>
            <person name="Idonuma A."/>
            <person name="Iijima M."/>
            <person name="Ikeda M."/>
            <person name="Ikeno M."/>
            <person name="Ito K."/>
            <person name="Ito S."/>
            <person name="Ito T."/>
            <person name="Ito Y."/>
            <person name="Ito Y."/>
            <person name="Iwabuchi A."/>
            <person name="Kamiya K."/>
            <person name="Karasawa W."/>
            <person name="Kurita K."/>
            <person name="Katagiri S."/>
            <person name="Kikuta A."/>
            <person name="Kobayashi H."/>
            <person name="Kobayashi N."/>
            <person name="Machita K."/>
            <person name="Maehara T."/>
            <person name="Masukawa M."/>
            <person name="Mizubayashi T."/>
            <person name="Mukai Y."/>
            <person name="Nagasaki H."/>
            <person name="Nagata Y."/>
            <person name="Naito S."/>
            <person name="Nakashima M."/>
            <person name="Nakama Y."/>
            <person name="Nakamichi Y."/>
            <person name="Nakamura M."/>
            <person name="Meguro A."/>
            <person name="Negishi M."/>
            <person name="Ohta I."/>
            <person name="Ohta T."/>
            <person name="Okamoto M."/>
            <person name="Ono N."/>
            <person name="Saji S."/>
            <person name="Sakaguchi M."/>
            <person name="Sakai K."/>
            <person name="Shibata M."/>
            <person name="Shimokawa T."/>
            <person name="Song J."/>
            <person name="Takazaki Y."/>
            <person name="Terasawa K."/>
            <person name="Tsugane M."/>
            <person name="Tsuji K."/>
            <person name="Ueda S."/>
            <person name="Waki K."/>
            <person name="Yamagata H."/>
            <person name="Yamamoto M."/>
            <person name="Yamamoto S."/>
            <person name="Yamane H."/>
            <person name="Yoshiki S."/>
            <person name="Yoshihara R."/>
            <person name="Yukawa K."/>
            <person name="Zhong H."/>
            <person name="Yano M."/>
            <person name="Yuan Q."/>
            <person name="Ouyang S."/>
            <person name="Liu J."/>
            <person name="Jones K.M."/>
            <person name="Gansberger K."/>
            <person name="Moffat K."/>
            <person name="Hill J."/>
            <person name="Bera J."/>
            <person name="Fadrosh D."/>
            <person name="Jin S."/>
            <person name="Johri S."/>
            <person name="Kim M."/>
            <person name="Overton L."/>
            <person name="Reardon M."/>
            <person name="Tsitrin T."/>
            <person name="Vuong H."/>
            <person name="Weaver B."/>
            <person name="Ciecko A."/>
            <person name="Tallon L."/>
            <person name="Jackson J."/>
            <person name="Pai G."/>
            <person name="Aken S.V."/>
            <person name="Utterback T."/>
            <person name="Reidmuller S."/>
            <person name="Feldblyum T."/>
            <person name="Hsiao J."/>
            <person name="Zismann V."/>
            <person name="Iobst S."/>
            <person name="de Vazeille A.R."/>
            <person name="Buell C.R."/>
            <person name="Ying K."/>
            <person name="Li Y."/>
            <person name="Lu T."/>
            <person name="Huang Y."/>
            <person name="Zhao Q."/>
            <person name="Feng Q."/>
            <person name="Zhang L."/>
            <person name="Zhu J."/>
            <person name="Weng Q."/>
            <person name="Mu J."/>
            <person name="Lu Y."/>
            <person name="Fan D."/>
            <person name="Liu Y."/>
            <person name="Guan J."/>
            <person name="Zhang Y."/>
            <person name="Yu S."/>
            <person name="Liu X."/>
            <person name="Zhang Y."/>
            <person name="Hong G."/>
            <person name="Han B."/>
            <person name="Choisne N."/>
            <person name="Demange N."/>
            <person name="Orjeda G."/>
            <person name="Samain S."/>
            <person name="Cattolico L."/>
            <person name="Pelletier E."/>
            <person name="Couloux A."/>
            <person name="Segurens B."/>
            <person name="Wincker P."/>
            <person name="D'Hont A."/>
            <person name="Scarpelli C."/>
            <person name="Weissenbach J."/>
            <person name="Salanoubat M."/>
            <person name="Quetier F."/>
            <person name="Yu Y."/>
            <person name="Kim H.R."/>
            <person name="Rambo T."/>
            <person name="Currie J."/>
            <person name="Collura K."/>
            <person name="Luo M."/>
            <person name="Yang T."/>
            <person name="Ammiraju J.S.S."/>
            <person name="Engler F."/>
            <person name="Soderlund C."/>
            <person name="Wing R.A."/>
            <person name="Palmer L.E."/>
            <person name="de la Bastide M."/>
            <person name="Spiegel L."/>
            <person name="Nascimento L."/>
            <person name="Zutavern T."/>
            <person name="O'Shaughnessy A."/>
            <person name="Dike S."/>
            <person name="Dedhia N."/>
            <person name="Preston R."/>
            <person name="Balija V."/>
            <person name="McCombie W.R."/>
            <person name="Chow T."/>
            <person name="Chen H."/>
            <person name="Chung M."/>
            <person name="Chen C."/>
            <person name="Shaw J."/>
            <person name="Wu H."/>
            <person name="Hsiao K."/>
            <person name="Chao Y."/>
            <person name="Chu M."/>
            <person name="Cheng C."/>
            <person name="Hour A."/>
            <person name="Lee P."/>
            <person name="Lin S."/>
            <person name="Lin Y."/>
            <person name="Liou J."/>
            <person name="Liu S."/>
            <person name="Hsing Y."/>
            <person name="Raghuvanshi S."/>
            <person name="Mohanty A."/>
            <person name="Bharti A.K."/>
            <person name="Gaur A."/>
            <person name="Gupta V."/>
            <person name="Kumar D."/>
            <person name="Ravi V."/>
            <person name="Vij S."/>
            <person name="Kapur A."/>
            <person name="Khurana P."/>
            <person name="Khurana P."/>
            <person name="Khurana J.P."/>
            <person name="Tyagi A.K."/>
            <person name="Gaikwad K."/>
            <person name="Singh A."/>
            <person name="Dalal V."/>
            <person name="Srivastava S."/>
            <person name="Dixit A."/>
            <person name="Pal A.K."/>
            <person name="Ghazi I.A."/>
            <person name="Yadav M."/>
            <person name="Pandit A."/>
            <person name="Bhargava A."/>
            <person name="Sureshbabu K."/>
            <person name="Batra K."/>
            <person name="Sharma T.R."/>
            <person name="Mohapatra T."/>
            <person name="Singh N.K."/>
            <person name="Messing J."/>
            <person name="Nelson A.B."/>
            <person name="Fuks G."/>
            <person name="Kavchok S."/>
            <person name="Keizer G."/>
            <person name="Linton E."/>
            <person name="Llaca V."/>
            <person name="Song R."/>
            <person name="Tanyolac B."/>
            <person name="Young S."/>
            <person name="Ho-Il K."/>
            <person name="Hahn J.H."/>
            <person name="Sangsakoo G."/>
            <person name="Vanavichit A."/>
            <person name="de Mattos Luiz.A.T."/>
            <person name="Zimmer P.D."/>
            <person name="Malone G."/>
            <person name="Dellagostin O."/>
            <person name="de Oliveira A.C."/>
            <person name="Bevan M."/>
            <person name="Bancroft I."/>
            <person name="Minx P."/>
            <person name="Cordum H."/>
            <person name="Wilson R."/>
            <person name="Cheng Z."/>
            <person name="Jin W."/>
            <person name="Jiang J."/>
            <person name="Leong S.A."/>
            <person name="Iwama H."/>
            <person name="Gojobori T."/>
            <person name="Itoh T."/>
            <person name="Niimura Y."/>
            <person name="Fujii Y."/>
            <person name="Habara T."/>
            <person name="Sakai H."/>
            <person name="Sato Y."/>
            <person name="Wilson G."/>
            <person name="Kumar K."/>
            <person name="McCouch S."/>
            <person name="Juretic N."/>
            <person name="Hoen D."/>
            <person name="Wright S."/>
            <person name="Bruskiewich R."/>
            <person name="Bureau T."/>
            <person name="Miyao A."/>
            <person name="Hirochika H."/>
            <person name="Nishikawa T."/>
            <person name="Kadowaki K."/>
            <person name="Sugiura M."/>
            <person name="Burr B."/>
            <person name="Sasaki T."/>
        </authorList>
    </citation>
    <scope>NUCLEOTIDE SEQUENCE [LARGE SCALE GENOMIC DNA]</scope>
    <source>
        <strain evidence="2">cv. Nipponbare</strain>
    </source>
</reference>
<name>Q0DE27_ORYSJ</name>
<evidence type="ECO:0000313" key="2">
    <source>
        <dbReference type="Proteomes" id="UP000000763"/>
    </source>
</evidence>
<proteinExistence type="predicted"/>
<sequence length="85" mass="9196">MRTRRSTKCSRRTTSWSWSSCTYGWMLQFDLASPRLQAHPGDRGGGGEHGLEAGIAMNSMLITGFAGCGACSEGRRGMGHPQTEC</sequence>
<protein>
    <submittedName>
        <fullName evidence="1">Os06g0181900 protein</fullName>
    </submittedName>
</protein>
<organism evidence="1 2">
    <name type="scientific">Oryza sativa subsp. japonica</name>
    <name type="common">Rice</name>
    <dbReference type="NCBI Taxonomy" id="39947"/>
    <lineage>
        <taxon>Eukaryota</taxon>
        <taxon>Viridiplantae</taxon>
        <taxon>Streptophyta</taxon>
        <taxon>Embryophyta</taxon>
        <taxon>Tracheophyta</taxon>
        <taxon>Spermatophyta</taxon>
        <taxon>Magnoliopsida</taxon>
        <taxon>Liliopsida</taxon>
        <taxon>Poales</taxon>
        <taxon>Poaceae</taxon>
        <taxon>BOP clade</taxon>
        <taxon>Oryzoideae</taxon>
        <taxon>Oryzeae</taxon>
        <taxon>Oryzinae</taxon>
        <taxon>Oryza</taxon>
        <taxon>Oryza sativa</taxon>
    </lineage>
</organism>
<dbReference type="EMBL" id="AP008212">
    <property type="protein sequence ID" value="BAF18896.1"/>
    <property type="molecule type" value="Genomic_DNA"/>
</dbReference>
<accession>Q0DE27</accession>
<dbReference type="KEGG" id="dosa:Os06g0181900"/>
<gene>
    <name evidence="1" type="ordered locus">Os06g0181900</name>
</gene>
<evidence type="ECO:0000313" key="1">
    <source>
        <dbReference type="EMBL" id="BAF18896.1"/>
    </source>
</evidence>